<feature type="coiled-coil region" evidence="11">
    <location>
        <begin position="13"/>
        <end position="47"/>
    </location>
</feature>
<accession>A0ABS4ECJ0</accession>
<dbReference type="NCBIfam" id="TIGR02473">
    <property type="entry name" value="flagell_FliJ"/>
    <property type="match status" value="1"/>
</dbReference>
<name>A0ABS4ECJ0_9FIRM</name>
<evidence type="ECO:0000256" key="8">
    <source>
        <dbReference type="ARBA" id="ARBA00022927"/>
    </source>
</evidence>
<dbReference type="RefSeq" id="WP_209457066.1">
    <property type="nucleotide sequence ID" value="NZ_BAAACS010000004.1"/>
</dbReference>
<evidence type="ECO:0000256" key="2">
    <source>
        <dbReference type="ARBA" id="ARBA00010004"/>
    </source>
</evidence>
<dbReference type="Pfam" id="PF02050">
    <property type="entry name" value="FliJ"/>
    <property type="match status" value="1"/>
</dbReference>
<keyword evidence="7" id="KW-1005">Bacterial flagellum biogenesis</keyword>
<evidence type="ECO:0000256" key="6">
    <source>
        <dbReference type="ARBA" id="ARBA00022500"/>
    </source>
</evidence>
<dbReference type="Gene3D" id="1.10.287.1700">
    <property type="match status" value="1"/>
</dbReference>
<comment type="subcellular location">
    <subcellularLocation>
        <location evidence="1">Cell membrane</location>
        <topology evidence="1">Peripheral membrane protein</topology>
        <orientation evidence="1">Cytoplasmic side</orientation>
    </subcellularLocation>
</comment>
<keyword evidence="12" id="KW-0969">Cilium</keyword>
<protein>
    <recommendedName>
        <fullName evidence="3">Flagellar FliJ protein</fullName>
    </recommendedName>
</protein>
<keyword evidence="13" id="KW-1185">Reference proteome</keyword>
<evidence type="ECO:0000313" key="13">
    <source>
        <dbReference type="Proteomes" id="UP000767291"/>
    </source>
</evidence>
<keyword evidence="6" id="KW-0145">Chemotaxis</keyword>
<evidence type="ECO:0000256" key="3">
    <source>
        <dbReference type="ARBA" id="ARBA00020392"/>
    </source>
</evidence>
<dbReference type="InterPro" id="IPR053716">
    <property type="entry name" value="Flag_assembly_chemotaxis_eff"/>
</dbReference>
<evidence type="ECO:0000256" key="7">
    <source>
        <dbReference type="ARBA" id="ARBA00022795"/>
    </source>
</evidence>
<keyword evidence="4" id="KW-0813">Transport</keyword>
<keyword evidence="12" id="KW-0282">Flagellum</keyword>
<evidence type="ECO:0000256" key="9">
    <source>
        <dbReference type="ARBA" id="ARBA00023136"/>
    </source>
</evidence>
<keyword evidence="9" id="KW-0472">Membrane</keyword>
<reference evidence="12 13" key="1">
    <citation type="submission" date="2021-03" db="EMBL/GenBank/DDBJ databases">
        <title>Genomic Encyclopedia of Type Strains, Phase IV (KMG-IV): sequencing the most valuable type-strain genomes for metagenomic binning, comparative biology and taxonomic classification.</title>
        <authorList>
            <person name="Goeker M."/>
        </authorList>
    </citation>
    <scope>NUCLEOTIDE SEQUENCE [LARGE SCALE GENOMIC DNA]</scope>
    <source>
        <strain evidence="12 13">DSM 1289</strain>
    </source>
</reference>
<comment type="similarity">
    <text evidence="2">Belongs to the FliJ family.</text>
</comment>
<evidence type="ECO:0000256" key="11">
    <source>
        <dbReference type="SAM" id="Coils"/>
    </source>
</evidence>
<evidence type="ECO:0000313" key="12">
    <source>
        <dbReference type="EMBL" id="MBP1855649.1"/>
    </source>
</evidence>
<organism evidence="12 13">
    <name type="scientific">Metaclostridioides mangenotii</name>
    <dbReference type="NCBI Taxonomy" id="1540"/>
    <lineage>
        <taxon>Bacteria</taxon>
        <taxon>Bacillati</taxon>
        <taxon>Bacillota</taxon>
        <taxon>Clostridia</taxon>
        <taxon>Peptostreptococcales</taxon>
        <taxon>Peptostreptococcaceae</taxon>
        <taxon>Metaclostridioides</taxon>
    </lineage>
</organism>
<sequence length="146" mass="17638">MEKNFKFKLQKVLDIKIDDKREAERELLQSQNNKLSIEDQLKKLEKSYHKYMNMQIDGDRVSQKLTRNYITLLDNSIQDTNDKLNQSVKEVEINKSKLIERRIEVKSLEKLKENKYRSFLKEQNLKEQIESDEFAILNFIRRKETV</sequence>
<keyword evidence="10" id="KW-1006">Bacterial flagellum protein export</keyword>
<keyword evidence="8" id="KW-0653">Protein transport</keyword>
<proteinExistence type="inferred from homology"/>
<dbReference type="Proteomes" id="UP000767291">
    <property type="component" value="Unassembled WGS sequence"/>
</dbReference>
<evidence type="ECO:0000256" key="10">
    <source>
        <dbReference type="ARBA" id="ARBA00023225"/>
    </source>
</evidence>
<evidence type="ECO:0000256" key="4">
    <source>
        <dbReference type="ARBA" id="ARBA00022448"/>
    </source>
</evidence>
<evidence type="ECO:0000256" key="1">
    <source>
        <dbReference type="ARBA" id="ARBA00004413"/>
    </source>
</evidence>
<gene>
    <name evidence="12" type="ORF">J2Z43_002047</name>
</gene>
<dbReference type="InterPro" id="IPR012823">
    <property type="entry name" value="Flagell_FliJ"/>
</dbReference>
<keyword evidence="12" id="KW-0966">Cell projection</keyword>
<keyword evidence="5" id="KW-1003">Cell membrane</keyword>
<keyword evidence="11" id="KW-0175">Coiled coil</keyword>
<evidence type="ECO:0000256" key="5">
    <source>
        <dbReference type="ARBA" id="ARBA00022475"/>
    </source>
</evidence>
<dbReference type="EMBL" id="JAGGJX010000004">
    <property type="protein sequence ID" value="MBP1855649.1"/>
    <property type="molecule type" value="Genomic_DNA"/>
</dbReference>
<comment type="caution">
    <text evidence="12">The sequence shown here is derived from an EMBL/GenBank/DDBJ whole genome shotgun (WGS) entry which is preliminary data.</text>
</comment>